<dbReference type="InterPro" id="IPR015424">
    <property type="entry name" value="PyrdxlP-dep_Trfase"/>
</dbReference>
<dbReference type="CDD" id="cd07377">
    <property type="entry name" value="WHTH_GntR"/>
    <property type="match status" value="1"/>
</dbReference>
<dbReference type="InterPro" id="IPR004839">
    <property type="entry name" value="Aminotransferase_I/II_large"/>
</dbReference>
<dbReference type="Pfam" id="PF00392">
    <property type="entry name" value="GntR"/>
    <property type="match status" value="1"/>
</dbReference>
<dbReference type="SMART" id="SM00345">
    <property type="entry name" value="HTH_GNTR"/>
    <property type="match status" value="1"/>
</dbReference>
<evidence type="ECO:0000313" key="8">
    <source>
        <dbReference type="EMBL" id="GAA4238443.1"/>
    </source>
</evidence>
<dbReference type="PANTHER" id="PTHR46577">
    <property type="entry name" value="HTH-TYPE TRANSCRIPTIONAL REGULATORY PROTEIN GABR"/>
    <property type="match status" value="1"/>
</dbReference>
<evidence type="ECO:0000256" key="5">
    <source>
        <dbReference type="ARBA" id="ARBA00023163"/>
    </source>
</evidence>
<dbReference type="InterPro" id="IPR036388">
    <property type="entry name" value="WH-like_DNA-bd_sf"/>
</dbReference>
<accession>A0ABP8CEV3</accession>
<evidence type="ECO:0000256" key="4">
    <source>
        <dbReference type="ARBA" id="ARBA00023125"/>
    </source>
</evidence>
<keyword evidence="9" id="KW-1185">Reference proteome</keyword>
<protein>
    <submittedName>
        <fullName evidence="8">PLP-dependent aminotransferase family protein</fullName>
    </submittedName>
</protein>
<dbReference type="Pfam" id="PF00155">
    <property type="entry name" value="Aminotran_1_2"/>
    <property type="match status" value="1"/>
</dbReference>
<keyword evidence="2" id="KW-0663">Pyridoxal phosphate</keyword>
<dbReference type="InterPro" id="IPR000524">
    <property type="entry name" value="Tscrpt_reg_HTH_GntR"/>
</dbReference>
<dbReference type="SUPFAM" id="SSF46785">
    <property type="entry name" value="Winged helix' DNA-binding domain"/>
    <property type="match status" value="1"/>
</dbReference>
<dbReference type="Gene3D" id="3.90.1150.10">
    <property type="entry name" value="Aspartate Aminotransferase, domain 1"/>
    <property type="match status" value="1"/>
</dbReference>
<evidence type="ECO:0000259" key="7">
    <source>
        <dbReference type="PROSITE" id="PS50949"/>
    </source>
</evidence>
<dbReference type="RefSeq" id="WP_344901919.1">
    <property type="nucleotide sequence ID" value="NZ_BAABAS010000020.1"/>
</dbReference>
<sequence length="488" mass="52159">MDRFRDPADLLAVLGDWMTGRGPLYRKLAAALRHAVQDGALLPGDRLPSERDLAGLLAVSRSTVVAAYDQLRSEGLVDSRQGSGTRVTERPGTPRPDGRVRGGTATPIFQRLIDGPGDLISLAFATEPAVDGLQECLLDLVRDDLPALTSDTGYHPRGLPVLLEALAERFTAMGLPTSTDQLLVTTGATQALVLAAQLYLRPGATVIVESPSWAGCLDVFRASGATLKGIPLDEEGMDVGALGKALADSPAALVYVTPTFHNPTGTLMSASRRRRIAEIAHRHEVPVLEDIAYAARLRDEQFPAPLAAFAHGAEVLTVGSLAKVVWVGLRIGWIRAPAAITERLARLKALADLGSPVLDQALAARLLPRLTELSQERAPALRRRLEHLCAQLSKGLPEWRWRVPDGGSALWVDLSGVDAQVFAQVALRHGVEVVPGAAMDPSGAHDSFLRVPYTFEEETLTELVHRLRGAWADLRGHGPAAVAAPQGG</sequence>
<keyword evidence="4" id="KW-0238">DNA-binding</keyword>
<reference evidence="9" key="1">
    <citation type="journal article" date="2019" name="Int. J. Syst. Evol. Microbiol.">
        <title>The Global Catalogue of Microorganisms (GCM) 10K type strain sequencing project: providing services to taxonomists for standard genome sequencing and annotation.</title>
        <authorList>
            <consortium name="The Broad Institute Genomics Platform"/>
            <consortium name="The Broad Institute Genome Sequencing Center for Infectious Disease"/>
            <person name="Wu L."/>
            <person name="Ma J."/>
        </authorList>
    </citation>
    <scope>NUCLEOTIDE SEQUENCE [LARGE SCALE GENOMIC DNA]</scope>
    <source>
        <strain evidence="9">JCM 17440</strain>
    </source>
</reference>
<dbReference type="Proteomes" id="UP001501710">
    <property type="component" value="Unassembled WGS sequence"/>
</dbReference>
<keyword evidence="8" id="KW-0808">Transferase</keyword>
<feature type="domain" description="HTH gntR-type" evidence="7">
    <location>
        <begin position="22"/>
        <end position="90"/>
    </location>
</feature>
<keyword evidence="3" id="KW-0805">Transcription regulation</keyword>
<dbReference type="EMBL" id="BAABAS010000020">
    <property type="protein sequence ID" value="GAA4238443.1"/>
    <property type="molecule type" value="Genomic_DNA"/>
</dbReference>
<dbReference type="PANTHER" id="PTHR46577:SF1">
    <property type="entry name" value="HTH-TYPE TRANSCRIPTIONAL REGULATORY PROTEIN GABR"/>
    <property type="match status" value="1"/>
</dbReference>
<keyword evidence="8" id="KW-0032">Aminotransferase</keyword>
<keyword evidence="5" id="KW-0804">Transcription</keyword>
<dbReference type="GO" id="GO:0008483">
    <property type="term" value="F:transaminase activity"/>
    <property type="evidence" value="ECO:0007669"/>
    <property type="project" value="UniProtKB-KW"/>
</dbReference>
<proteinExistence type="inferred from homology"/>
<dbReference type="InterPro" id="IPR051446">
    <property type="entry name" value="HTH_trans_reg/aminotransferase"/>
</dbReference>
<evidence type="ECO:0000313" key="9">
    <source>
        <dbReference type="Proteomes" id="UP001501710"/>
    </source>
</evidence>
<dbReference type="PRINTS" id="PR00035">
    <property type="entry name" value="HTHGNTR"/>
</dbReference>
<evidence type="ECO:0000256" key="2">
    <source>
        <dbReference type="ARBA" id="ARBA00022898"/>
    </source>
</evidence>
<feature type="region of interest" description="Disordered" evidence="6">
    <location>
        <begin position="76"/>
        <end position="103"/>
    </location>
</feature>
<dbReference type="PROSITE" id="PS50949">
    <property type="entry name" value="HTH_GNTR"/>
    <property type="match status" value="1"/>
</dbReference>
<dbReference type="Gene3D" id="3.40.640.10">
    <property type="entry name" value="Type I PLP-dependent aspartate aminotransferase-like (Major domain)"/>
    <property type="match status" value="1"/>
</dbReference>
<dbReference type="InterPro" id="IPR015421">
    <property type="entry name" value="PyrdxlP-dep_Trfase_major"/>
</dbReference>
<name>A0ABP8CEV3_9ACTN</name>
<comment type="similarity">
    <text evidence="1">In the C-terminal section; belongs to the class-I pyridoxal-phosphate-dependent aminotransferase family.</text>
</comment>
<gene>
    <name evidence="8" type="ORF">GCM10022254_54410</name>
</gene>
<dbReference type="Gene3D" id="1.10.10.10">
    <property type="entry name" value="Winged helix-like DNA-binding domain superfamily/Winged helix DNA-binding domain"/>
    <property type="match status" value="1"/>
</dbReference>
<dbReference type="InterPro" id="IPR015422">
    <property type="entry name" value="PyrdxlP-dep_Trfase_small"/>
</dbReference>
<dbReference type="InterPro" id="IPR036390">
    <property type="entry name" value="WH_DNA-bd_sf"/>
</dbReference>
<evidence type="ECO:0000256" key="6">
    <source>
        <dbReference type="SAM" id="MobiDB-lite"/>
    </source>
</evidence>
<organism evidence="8 9">
    <name type="scientific">Actinomadura meridiana</name>
    <dbReference type="NCBI Taxonomy" id="559626"/>
    <lineage>
        <taxon>Bacteria</taxon>
        <taxon>Bacillati</taxon>
        <taxon>Actinomycetota</taxon>
        <taxon>Actinomycetes</taxon>
        <taxon>Streptosporangiales</taxon>
        <taxon>Thermomonosporaceae</taxon>
        <taxon>Actinomadura</taxon>
    </lineage>
</organism>
<dbReference type="CDD" id="cd00609">
    <property type="entry name" value="AAT_like"/>
    <property type="match status" value="1"/>
</dbReference>
<dbReference type="SUPFAM" id="SSF53383">
    <property type="entry name" value="PLP-dependent transferases"/>
    <property type="match status" value="1"/>
</dbReference>
<evidence type="ECO:0000256" key="1">
    <source>
        <dbReference type="ARBA" id="ARBA00005384"/>
    </source>
</evidence>
<comment type="caution">
    <text evidence="8">The sequence shown here is derived from an EMBL/GenBank/DDBJ whole genome shotgun (WGS) entry which is preliminary data.</text>
</comment>
<evidence type="ECO:0000256" key="3">
    <source>
        <dbReference type="ARBA" id="ARBA00023015"/>
    </source>
</evidence>